<evidence type="ECO:0000313" key="4">
    <source>
        <dbReference type="EMBL" id="MDX5982839.1"/>
    </source>
</evidence>
<feature type="domain" description="Tail specific protease" evidence="3">
    <location>
        <begin position="208"/>
        <end position="414"/>
    </location>
</feature>
<feature type="signal peptide" evidence="2">
    <location>
        <begin position="1"/>
        <end position="21"/>
    </location>
</feature>
<accession>A0ABU4PHE4</accession>
<protein>
    <submittedName>
        <fullName evidence="4">S41 family peptidase</fullName>
    </submittedName>
</protein>
<keyword evidence="2" id="KW-0732">Signal</keyword>
<proteinExistence type="predicted"/>
<feature type="chain" id="PRO_5045529417" evidence="2">
    <location>
        <begin position="22"/>
        <end position="490"/>
    </location>
</feature>
<sequence>MIRVRVPTVLFSLIALLSACGEGGGTSSGSTSTPTTSTPTPTPTPASTGTCSLRDRQDWAAAQLREWYLFPDTLPSTLDPTPYTTVGDYIDALTATARAQRKDRYFTYLTSIASENAYYNSGSSAGYGFRLTLDPTAGRLFVAESFEGAPALAAGLDRGTEILAIGTSAGNLRTVSAILAAEGSAGLSTALGPDTSGTSRTFQVTDSGGTRTVSISKADYALTPVSSRFGAQILNDGGRQVGYINLRTFISTADPALRSAFASFRAAGVTNIIIDLRYNGGGLISIAELMSNLLGANRSTSEVIDYTTFRPEKSANNITAMFAPQPESVAPTKVAFIGTSGTASASELVIAAQIPYLHANAGLIGTNTYGKPVGQIALDRSQCDDRLRVIAFALQNANHQGAYYNGLAGTVEASCQADDDLTHPMGNPQERSTRAALDYLAGRSCTAVTATATSALQSGQAARVATLRQPMELLSPERPGTIQREVPGAF</sequence>
<reference evidence="4 5" key="1">
    <citation type="submission" date="2023-11" db="EMBL/GenBank/DDBJ databases">
        <title>MicrobeMod: A computational toolkit for identifying prokaryotic methylation and restriction-modification with nanopore sequencing.</title>
        <authorList>
            <person name="Crits-Christoph A."/>
            <person name="Kang S.C."/>
            <person name="Lee H."/>
            <person name="Ostrov N."/>
        </authorList>
    </citation>
    <scope>NUCLEOTIDE SEQUENCE [LARGE SCALE GENOMIC DNA]</scope>
    <source>
        <strain evidence="4 5">ATCC 14820</strain>
    </source>
</reference>
<feature type="region of interest" description="Disordered" evidence="1">
    <location>
        <begin position="25"/>
        <end position="51"/>
    </location>
</feature>
<dbReference type="InterPro" id="IPR005151">
    <property type="entry name" value="Tail-specific_protease"/>
</dbReference>
<comment type="caution">
    <text evidence="4">The sequence shown here is derived from an EMBL/GenBank/DDBJ whole genome shotgun (WGS) entry which is preliminary data.</text>
</comment>
<evidence type="ECO:0000256" key="2">
    <source>
        <dbReference type="SAM" id="SignalP"/>
    </source>
</evidence>
<dbReference type="EMBL" id="JAWXXV010000001">
    <property type="protein sequence ID" value="MDX5982839.1"/>
    <property type="molecule type" value="Genomic_DNA"/>
</dbReference>
<dbReference type="PANTHER" id="PTHR32060">
    <property type="entry name" value="TAIL-SPECIFIC PROTEASE"/>
    <property type="match status" value="1"/>
</dbReference>
<dbReference type="SMART" id="SM00245">
    <property type="entry name" value="TSPc"/>
    <property type="match status" value="1"/>
</dbReference>
<dbReference type="Gene3D" id="3.90.226.10">
    <property type="entry name" value="2-enoyl-CoA Hydratase, Chain A, domain 1"/>
    <property type="match status" value="1"/>
</dbReference>
<gene>
    <name evidence="4" type="ORF">SIL82_01085</name>
</gene>
<dbReference type="InterPro" id="IPR036034">
    <property type="entry name" value="PDZ_sf"/>
</dbReference>
<evidence type="ECO:0000256" key="1">
    <source>
        <dbReference type="SAM" id="MobiDB-lite"/>
    </source>
</evidence>
<organism evidence="4 5">
    <name type="scientific">Sphingomonas echinoides</name>
    <dbReference type="NCBI Taxonomy" id="59803"/>
    <lineage>
        <taxon>Bacteria</taxon>
        <taxon>Pseudomonadati</taxon>
        <taxon>Pseudomonadota</taxon>
        <taxon>Alphaproteobacteria</taxon>
        <taxon>Sphingomonadales</taxon>
        <taxon>Sphingomonadaceae</taxon>
        <taxon>Sphingomonas</taxon>
    </lineage>
</organism>
<dbReference type="InterPro" id="IPR029045">
    <property type="entry name" value="ClpP/crotonase-like_dom_sf"/>
</dbReference>
<dbReference type="PROSITE" id="PS51257">
    <property type="entry name" value="PROKAR_LIPOPROTEIN"/>
    <property type="match status" value="1"/>
</dbReference>
<evidence type="ECO:0000313" key="5">
    <source>
        <dbReference type="Proteomes" id="UP001279660"/>
    </source>
</evidence>
<dbReference type="SUPFAM" id="SSF52096">
    <property type="entry name" value="ClpP/crotonase"/>
    <property type="match status" value="1"/>
</dbReference>
<dbReference type="Gene3D" id="3.30.750.170">
    <property type="match status" value="1"/>
</dbReference>
<evidence type="ECO:0000259" key="3">
    <source>
        <dbReference type="SMART" id="SM00245"/>
    </source>
</evidence>
<dbReference type="RefSeq" id="WP_083834101.1">
    <property type="nucleotide sequence ID" value="NZ_JAWXXV010000001.1"/>
</dbReference>
<keyword evidence="5" id="KW-1185">Reference proteome</keyword>
<dbReference type="CDD" id="cd07561">
    <property type="entry name" value="Peptidase_S41_CPP_like"/>
    <property type="match status" value="1"/>
</dbReference>
<dbReference type="Proteomes" id="UP001279660">
    <property type="component" value="Unassembled WGS sequence"/>
</dbReference>
<dbReference type="Gene3D" id="2.30.42.10">
    <property type="match status" value="1"/>
</dbReference>
<dbReference type="Pfam" id="PF03572">
    <property type="entry name" value="Peptidase_S41"/>
    <property type="match status" value="1"/>
</dbReference>
<name>A0ABU4PHE4_9SPHN</name>
<feature type="compositionally biased region" description="Low complexity" evidence="1">
    <location>
        <begin position="28"/>
        <end position="50"/>
    </location>
</feature>
<dbReference type="PANTHER" id="PTHR32060:SF30">
    <property type="entry name" value="CARBOXY-TERMINAL PROCESSING PROTEASE CTPA"/>
    <property type="match status" value="1"/>
</dbReference>